<keyword evidence="2" id="KW-1185">Reference proteome</keyword>
<dbReference type="SUPFAM" id="SSF56112">
    <property type="entry name" value="Protein kinase-like (PK-like)"/>
    <property type="match status" value="1"/>
</dbReference>
<dbReference type="InterPro" id="IPR006748">
    <property type="entry name" value="NH2Glyco/OHUrea_AB-resist_kin"/>
</dbReference>
<dbReference type="GO" id="GO:0019748">
    <property type="term" value="P:secondary metabolic process"/>
    <property type="evidence" value="ECO:0007669"/>
    <property type="project" value="InterPro"/>
</dbReference>
<dbReference type="Proteomes" id="UP000613840">
    <property type="component" value="Unassembled WGS sequence"/>
</dbReference>
<sequence>MVDREFHGSALVRPGECFDLSVSMPDPASVITVPDSFREMPRWWNDRRGRGWLEVLPSMVSDQCRRWGLEIDGSSLHGSNALVVPVRRGPQGYMLRLAPPGDDVDQEAAALRFWDGRGTVRLFDVDPISRAMLLERLDSSRSLQSEPLAAAVSVIAHLVGELAVPAPSDVLSTAAIAASHVEAFERDWLALGGPTPRHQLDIALRLAEERAEAPASNLAVDGDLHCEQVLAGDRAPWLIVDPVLCRGDREYDFARVLWERLDELGEDSDIVKLVEAFVRASEVPSDRARCWIVLRSMSYLLWGIPRGLTWDPPKCQRLLNLFS</sequence>
<dbReference type="Pfam" id="PF04655">
    <property type="entry name" value="APH_6_hur"/>
    <property type="match status" value="1"/>
</dbReference>
<gene>
    <name evidence="1" type="ORF">GCM10011575_47680</name>
</gene>
<evidence type="ECO:0000313" key="1">
    <source>
        <dbReference type="EMBL" id="GGL83873.1"/>
    </source>
</evidence>
<comment type="caution">
    <text evidence="1">The sequence shown here is derived from an EMBL/GenBank/DDBJ whole genome shotgun (WGS) entry which is preliminary data.</text>
</comment>
<reference evidence="1" key="1">
    <citation type="journal article" date="2014" name="Int. J. Syst. Evol. Microbiol.">
        <title>Complete genome sequence of Corynebacterium casei LMG S-19264T (=DSM 44701T), isolated from a smear-ripened cheese.</title>
        <authorList>
            <consortium name="US DOE Joint Genome Institute (JGI-PGF)"/>
            <person name="Walter F."/>
            <person name="Albersmeier A."/>
            <person name="Kalinowski J."/>
            <person name="Ruckert C."/>
        </authorList>
    </citation>
    <scope>NUCLEOTIDE SEQUENCE</scope>
    <source>
        <strain evidence="1">CGMCC 4.7306</strain>
    </source>
</reference>
<accession>A0A917WAD0</accession>
<dbReference type="EMBL" id="BMMZ01000022">
    <property type="protein sequence ID" value="GGL83873.1"/>
    <property type="molecule type" value="Genomic_DNA"/>
</dbReference>
<proteinExistence type="predicted"/>
<name>A0A917WAD0_9ACTN</name>
<dbReference type="GO" id="GO:0016773">
    <property type="term" value="F:phosphotransferase activity, alcohol group as acceptor"/>
    <property type="evidence" value="ECO:0007669"/>
    <property type="project" value="InterPro"/>
</dbReference>
<organism evidence="1 2">
    <name type="scientific">Microlunatus endophyticus</name>
    <dbReference type="NCBI Taxonomy" id="1716077"/>
    <lineage>
        <taxon>Bacteria</taxon>
        <taxon>Bacillati</taxon>
        <taxon>Actinomycetota</taxon>
        <taxon>Actinomycetes</taxon>
        <taxon>Propionibacteriales</taxon>
        <taxon>Propionibacteriaceae</taxon>
        <taxon>Microlunatus</taxon>
    </lineage>
</organism>
<reference evidence="1" key="2">
    <citation type="submission" date="2020-09" db="EMBL/GenBank/DDBJ databases">
        <authorList>
            <person name="Sun Q."/>
            <person name="Zhou Y."/>
        </authorList>
    </citation>
    <scope>NUCLEOTIDE SEQUENCE</scope>
    <source>
        <strain evidence="1">CGMCC 4.7306</strain>
    </source>
</reference>
<protein>
    <submittedName>
        <fullName evidence="1">Aminoglycoside O-phosphotransferase</fullName>
    </submittedName>
</protein>
<evidence type="ECO:0000313" key="2">
    <source>
        <dbReference type="Proteomes" id="UP000613840"/>
    </source>
</evidence>
<dbReference type="AlphaFoldDB" id="A0A917WAD0"/>
<dbReference type="InterPro" id="IPR011009">
    <property type="entry name" value="Kinase-like_dom_sf"/>
</dbReference>